<dbReference type="EMBL" id="VEPZ02000948">
    <property type="protein sequence ID" value="KAE8708271.1"/>
    <property type="molecule type" value="Genomic_DNA"/>
</dbReference>
<dbReference type="GO" id="GO:0051225">
    <property type="term" value="P:spindle assembly"/>
    <property type="evidence" value="ECO:0007669"/>
    <property type="project" value="TreeGrafter"/>
</dbReference>
<evidence type="ECO:0000259" key="3">
    <source>
        <dbReference type="Pfam" id="PF22936"/>
    </source>
</evidence>
<dbReference type="PANTHER" id="PTHR31807">
    <property type="entry name" value="AUGMIN FAMILY MEMBER"/>
    <property type="match status" value="1"/>
</dbReference>
<protein>
    <submittedName>
        <fullName evidence="4">QWRF motif-containing protein 2</fullName>
    </submittedName>
</protein>
<dbReference type="GO" id="GO:0005880">
    <property type="term" value="C:nuclear microtubule"/>
    <property type="evidence" value="ECO:0007669"/>
    <property type="project" value="TreeGrafter"/>
</dbReference>
<dbReference type="Pfam" id="PF04484">
    <property type="entry name" value="QWRF"/>
    <property type="match status" value="1"/>
</dbReference>
<evidence type="ECO:0000256" key="2">
    <source>
        <dbReference type="SAM" id="MobiDB-lite"/>
    </source>
</evidence>
<feature type="region of interest" description="Disordered" evidence="2">
    <location>
        <begin position="696"/>
        <end position="765"/>
    </location>
</feature>
<name>A0A6A3AUA5_HIBSY</name>
<dbReference type="GO" id="GO:0005737">
    <property type="term" value="C:cytoplasm"/>
    <property type="evidence" value="ECO:0007669"/>
    <property type="project" value="TreeGrafter"/>
</dbReference>
<dbReference type="GO" id="GO:0008017">
    <property type="term" value="F:microtubule binding"/>
    <property type="evidence" value="ECO:0007669"/>
    <property type="project" value="TreeGrafter"/>
</dbReference>
<evidence type="ECO:0000313" key="5">
    <source>
        <dbReference type="Proteomes" id="UP000436088"/>
    </source>
</evidence>
<dbReference type="AlphaFoldDB" id="A0A6A3AUA5"/>
<sequence>MKICQSKRGGENRERVDEGGGDKEDNDGGGVTGQLKKRVSFSMVLCLPHHLLITPPMVKTMVFHYVILMICDRELEHFLDEAILVSSQTIADDNGELIVNHAYRAHKKQDARWHIGCFQQPARRFYHNLWSLRPRLLSRIMTLLNGVPIKFEPFVTAITVSREPYTFETMTSILMDVESRIRDTMRTPISINMARHDRSNNNKNGGRTDDNRGKSQSNNRYKGRSRHQCELCGKLGHLVDKCWHRFDKEFKGVGSQRSQSNSDVQANGCKYSFESVETCYNPFASPSAGLKVADNRGVQINQLPLIINSLIAKGFLNVSERWFPNSRATHHVIYERLVKSSALEYKGKGKVYLGDDSTLNISHINDTVLSAGAFELRLDHALFIPQITRNLISVSRFTRDNNIYIEFHSKKCFVKDEVSGFVRLEVSTNGVKASATLGIAWTAEPDQQSSPEIAISPSNLGVASGDQQTSPGATVGPNGSGVAIERSDSVFGDVLAVTNEAKIGSPQKLTQTRQNQPDVACSEHNVVPEIDTGDSLSRCEQRLKGDLKEEVYMRQLDGFESRGQHGERFVCKLIRRKVVHTAVGIFLIKENMLSCLKNTCYLPRPWTHPYLIFAVHKVAQFMQQPCEAHCTAVKRIFRCLKGTLNFGSRVAPQHGQFCFEHSLMLIGVVILIYIPKQCRRESRFLLQSQMMVAAFSHPSTPSRSPVEEPNTHQEQTSTSTTKRSPLKDNGSTVTRKPRGRKVSSRYMSSSPSTSSSSSSSSSSSATTTMSAKTTAAWNNTTARYPSPFISRSTNATSTSTPTSTTLPSVPTRSQSVDRRRPRGQASHGNNANSTELSAASKMLITSIRSLSVSFQGEAFSLPISKTKTQVVPCSTRKVTPERRRATPVRDHGDNSKPLDQLRWPGRTLQGNPVSGLNPLSISLDSSCERRMAGSGAMLAKSLLQSIMLDESSRSASFDGASRLSLDLGSAAEFSKEPNKQNPDVNSTNEASFVPYDLTASDTDSLSSGSTNSGKQDYGGTGISKGRIVPRNIAVSTKCWQETSSWLRRLQDPSLPLSTSPGSRIGASAKFSQSKRFSSDAACRLHGQWLLLSGEVQDPLLLIANAREDATFMVQKLSAKIAYLEAWAILDIDHSSALLGATEALKASVLRLLVVGKAIADIQNLKDAVCSAVDVMQATTSSICLLSSKVKFVN</sequence>
<reference evidence="4" key="1">
    <citation type="submission" date="2019-09" db="EMBL/GenBank/DDBJ databases">
        <title>Draft genome information of white flower Hibiscus syriacus.</title>
        <authorList>
            <person name="Kim Y.-M."/>
        </authorList>
    </citation>
    <scope>NUCLEOTIDE SEQUENCE [LARGE SCALE GENOMIC DNA]</scope>
    <source>
        <strain evidence="4">YM2019G1</strain>
    </source>
</reference>
<accession>A0A6A3AUA5</accession>
<comment type="similarity">
    <text evidence="1">Belongs to the QWRF family.</text>
</comment>
<dbReference type="InterPro" id="IPR054722">
    <property type="entry name" value="PolX-like_BBD"/>
</dbReference>
<dbReference type="Pfam" id="PF22936">
    <property type="entry name" value="Pol_BBD"/>
    <property type="match status" value="1"/>
</dbReference>
<feature type="compositionally biased region" description="Basic and acidic residues" evidence="2">
    <location>
        <begin position="878"/>
        <end position="896"/>
    </location>
</feature>
<feature type="domain" description="Retrovirus-related Pol polyprotein from transposon TNT 1-94-like beta-barrel" evidence="3">
    <location>
        <begin position="322"/>
        <end position="399"/>
    </location>
</feature>
<feature type="compositionally biased region" description="Basic and acidic residues" evidence="2">
    <location>
        <begin position="194"/>
        <end position="213"/>
    </location>
</feature>
<evidence type="ECO:0000256" key="1">
    <source>
        <dbReference type="ARBA" id="ARBA00010016"/>
    </source>
</evidence>
<feature type="region of interest" description="Disordered" evidence="2">
    <location>
        <begin position="188"/>
        <end position="223"/>
    </location>
</feature>
<feature type="region of interest" description="Disordered" evidence="2">
    <location>
        <begin position="1000"/>
        <end position="1022"/>
    </location>
</feature>
<dbReference type="InterPro" id="IPR007573">
    <property type="entry name" value="QWRF"/>
</dbReference>
<feature type="region of interest" description="Disordered" evidence="2">
    <location>
        <begin position="782"/>
        <end position="834"/>
    </location>
</feature>
<proteinExistence type="inferred from homology"/>
<organism evidence="4 5">
    <name type="scientific">Hibiscus syriacus</name>
    <name type="common">Rose of Sharon</name>
    <dbReference type="NCBI Taxonomy" id="106335"/>
    <lineage>
        <taxon>Eukaryota</taxon>
        <taxon>Viridiplantae</taxon>
        <taxon>Streptophyta</taxon>
        <taxon>Embryophyta</taxon>
        <taxon>Tracheophyta</taxon>
        <taxon>Spermatophyta</taxon>
        <taxon>Magnoliopsida</taxon>
        <taxon>eudicotyledons</taxon>
        <taxon>Gunneridae</taxon>
        <taxon>Pentapetalae</taxon>
        <taxon>rosids</taxon>
        <taxon>malvids</taxon>
        <taxon>Malvales</taxon>
        <taxon>Malvaceae</taxon>
        <taxon>Malvoideae</taxon>
        <taxon>Hibiscus</taxon>
    </lineage>
</organism>
<feature type="compositionally biased region" description="Low complexity" evidence="2">
    <location>
        <begin position="790"/>
        <end position="813"/>
    </location>
</feature>
<gene>
    <name evidence="4" type="ORF">F3Y22_tig00110348pilonHSYRG00290</name>
</gene>
<feature type="compositionally biased region" description="Basic and acidic residues" evidence="2">
    <location>
        <begin position="8"/>
        <end position="23"/>
    </location>
</feature>
<keyword evidence="5" id="KW-1185">Reference proteome</keyword>
<dbReference type="Proteomes" id="UP000436088">
    <property type="component" value="Unassembled WGS sequence"/>
</dbReference>
<evidence type="ECO:0000313" key="4">
    <source>
        <dbReference type="EMBL" id="KAE8708271.1"/>
    </source>
</evidence>
<comment type="caution">
    <text evidence="4">The sequence shown here is derived from an EMBL/GenBank/DDBJ whole genome shotgun (WGS) entry which is preliminary data.</text>
</comment>
<dbReference type="PANTHER" id="PTHR31807:SF2">
    <property type="entry name" value="PROTEIN SNOWY COTYLEDON 3"/>
    <property type="match status" value="1"/>
</dbReference>
<feature type="region of interest" description="Disordered" evidence="2">
    <location>
        <begin position="872"/>
        <end position="901"/>
    </location>
</feature>
<feature type="region of interest" description="Disordered" evidence="2">
    <location>
        <begin position="1"/>
        <end position="31"/>
    </location>
</feature>
<feature type="compositionally biased region" description="Low complexity" evidence="2">
    <location>
        <begin position="744"/>
        <end position="765"/>
    </location>
</feature>
<feature type="compositionally biased region" description="Low complexity" evidence="2">
    <location>
        <begin position="1000"/>
        <end position="1013"/>
    </location>
</feature>
<feature type="compositionally biased region" description="Polar residues" evidence="2">
    <location>
        <begin position="712"/>
        <end position="734"/>
    </location>
</feature>